<feature type="transmembrane region" description="Helical" evidence="5">
    <location>
        <begin position="87"/>
        <end position="115"/>
    </location>
</feature>
<keyword evidence="2 5" id="KW-0812">Transmembrane</keyword>
<gene>
    <name evidence="6" type="ORF">R5A26_33090</name>
</gene>
<dbReference type="PANTHER" id="PTHR43847:SF1">
    <property type="entry name" value="BLL3993 PROTEIN"/>
    <property type="match status" value="1"/>
</dbReference>
<keyword evidence="7" id="KW-1185">Reference proteome</keyword>
<dbReference type="EC" id="2.1.1.100" evidence="6"/>
<comment type="caution">
    <text evidence="6">The sequence shown here is derived from an EMBL/GenBank/DDBJ whole genome shotgun (WGS) entry which is preliminary data.</text>
</comment>
<keyword evidence="3 5" id="KW-1133">Transmembrane helix</keyword>
<evidence type="ECO:0000313" key="7">
    <source>
        <dbReference type="Proteomes" id="UP001187346"/>
    </source>
</evidence>
<keyword evidence="6" id="KW-0489">Methyltransferase</keyword>
<reference evidence="6 7" key="1">
    <citation type="submission" date="2023-10" db="EMBL/GenBank/DDBJ databases">
        <title>Characterization of rhizosphere-enriched actinobacteria from wheat plants lab-grown on chernevaya soil.</title>
        <authorList>
            <person name="Tikhonova E.N."/>
            <person name="Konopkin A."/>
            <person name="Kravchenko I.K."/>
        </authorList>
    </citation>
    <scope>NUCLEOTIDE SEQUENCE [LARGE SCALE GENOMIC DNA]</scope>
    <source>
        <strain evidence="6 7">RR29</strain>
    </source>
</reference>
<evidence type="ECO:0000256" key="5">
    <source>
        <dbReference type="SAM" id="Phobius"/>
    </source>
</evidence>
<accession>A0ABU4FJR8</accession>
<evidence type="ECO:0000256" key="1">
    <source>
        <dbReference type="ARBA" id="ARBA00004141"/>
    </source>
</evidence>
<name>A0ABU4FJR8_9ACTN</name>
<keyword evidence="6" id="KW-0808">Transferase</keyword>
<dbReference type="GO" id="GO:0032259">
    <property type="term" value="P:methylation"/>
    <property type="evidence" value="ECO:0007669"/>
    <property type="project" value="UniProtKB-KW"/>
</dbReference>
<dbReference type="EC" id="2.1.1.334" evidence="6"/>
<evidence type="ECO:0000256" key="2">
    <source>
        <dbReference type="ARBA" id="ARBA00022692"/>
    </source>
</evidence>
<comment type="subcellular location">
    <subcellularLocation>
        <location evidence="1">Membrane</location>
        <topology evidence="1">Multi-pass membrane protein</topology>
    </subcellularLocation>
</comment>
<protein>
    <submittedName>
        <fullName evidence="6">Isoprenylcysteine carboxylmethyltransferase family protein</fullName>
        <ecNumber evidence="6">2.1.1.100</ecNumber>
        <ecNumber evidence="6">2.1.1.334</ecNumber>
    </submittedName>
</protein>
<dbReference type="Proteomes" id="UP001187346">
    <property type="component" value="Unassembled WGS sequence"/>
</dbReference>
<organism evidence="6 7">
    <name type="scientific">Streptomyces prunicolor</name>
    <dbReference type="NCBI Taxonomy" id="67348"/>
    <lineage>
        <taxon>Bacteria</taxon>
        <taxon>Bacillati</taxon>
        <taxon>Actinomycetota</taxon>
        <taxon>Actinomycetes</taxon>
        <taxon>Kitasatosporales</taxon>
        <taxon>Streptomycetaceae</taxon>
        <taxon>Streptomyces</taxon>
    </lineage>
</organism>
<evidence type="ECO:0000313" key="6">
    <source>
        <dbReference type="EMBL" id="MDV7220784.1"/>
    </source>
</evidence>
<keyword evidence="4 5" id="KW-0472">Membrane</keyword>
<feature type="transmembrane region" description="Helical" evidence="5">
    <location>
        <begin position="135"/>
        <end position="167"/>
    </location>
</feature>
<dbReference type="Gene3D" id="1.20.120.1630">
    <property type="match status" value="1"/>
</dbReference>
<feature type="transmembrane region" description="Helical" evidence="5">
    <location>
        <begin position="49"/>
        <end position="66"/>
    </location>
</feature>
<proteinExistence type="predicted"/>
<dbReference type="PANTHER" id="PTHR43847">
    <property type="entry name" value="BLL3993 PROTEIN"/>
    <property type="match status" value="1"/>
</dbReference>
<dbReference type="InterPro" id="IPR052527">
    <property type="entry name" value="Metal_cation-efflux_comp"/>
</dbReference>
<dbReference type="RefSeq" id="WP_317774247.1">
    <property type="nucleotide sequence ID" value="NZ_JAWMAJ010000144.1"/>
</dbReference>
<evidence type="ECO:0000256" key="3">
    <source>
        <dbReference type="ARBA" id="ARBA00022989"/>
    </source>
</evidence>
<dbReference type="GO" id="GO:0004671">
    <property type="term" value="F:protein C-terminal S-isoprenylcysteine carboxyl O-methyltransferase activity"/>
    <property type="evidence" value="ECO:0007669"/>
    <property type="project" value="UniProtKB-EC"/>
</dbReference>
<feature type="transmembrane region" description="Helical" evidence="5">
    <location>
        <begin position="7"/>
        <end position="29"/>
    </location>
</feature>
<evidence type="ECO:0000256" key="4">
    <source>
        <dbReference type="ARBA" id="ARBA00023136"/>
    </source>
</evidence>
<dbReference type="Pfam" id="PF04140">
    <property type="entry name" value="ICMT"/>
    <property type="match status" value="1"/>
</dbReference>
<sequence>MGSLHSALVALTGICVAIFVVAWIAGAVYFGVKSEAGPAGWVHGLRRTLPRRALLIAGAYAFSLLIRHSPDSFWHHLQYWQPELAVLGALFAVASTALLLWARWVLGVMWASIPLVHEHHELRTEGPYRIVRHPIYTGLLGLVFGGMLACGFGVWIVFLAVAVPWLLRRVRREDGMMADRFGASYEAYRARVPALIPWTRPAPVGPRAVDSRQG</sequence>
<dbReference type="InterPro" id="IPR007269">
    <property type="entry name" value="ICMT_MeTrfase"/>
</dbReference>
<dbReference type="EMBL" id="JAWMAJ010000144">
    <property type="protein sequence ID" value="MDV7220784.1"/>
    <property type="molecule type" value="Genomic_DNA"/>
</dbReference>